<dbReference type="EMBL" id="SAUN01000001">
    <property type="protein sequence ID" value="RVX40313.1"/>
    <property type="molecule type" value="Genomic_DNA"/>
</dbReference>
<reference evidence="1 2" key="1">
    <citation type="submission" date="2019-01" db="EMBL/GenBank/DDBJ databases">
        <title>Sequencing the genomes of 1000 actinobacteria strains.</title>
        <authorList>
            <person name="Klenk H.-P."/>
        </authorList>
    </citation>
    <scope>NUCLEOTIDE SEQUENCE [LARGE SCALE GENOMIC DNA]</scope>
    <source>
        <strain evidence="1 2">DSM 43925</strain>
    </source>
</reference>
<keyword evidence="2" id="KW-1185">Reference proteome</keyword>
<comment type="caution">
    <text evidence="1">The sequence shown here is derived from an EMBL/GenBank/DDBJ whole genome shotgun (WGS) entry which is preliminary data.</text>
</comment>
<gene>
    <name evidence="1" type="ORF">EDD27_2718</name>
</gene>
<protein>
    <submittedName>
        <fullName evidence="1">Uncharacterized protein</fullName>
    </submittedName>
</protein>
<sequence>MGRSACEPVGPVQDILFGGLSLGKRNKAFLSPTTRWARRLMSVQSEPRCPVSAGLAFIRDLVRVGGRHLGRAGRERQPAR</sequence>
<name>A0A438M4H6_9ACTN</name>
<accession>A0A438M4H6</accession>
<dbReference type="Proteomes" id="UP000284824">
    <property type="component" value="Unassembled WGS sequence"/>
</dbReference>
<organism evidence="1 2">
    <name type="scientific">Nonomuraea polychroma</name>
    <dbReference type="NCBI Taxonomy" id="46176"/>
    <lineage>
        <taxon>Bacteria</taxon>
        <taxon>Bacillati</taxon>
        <taxon>Actinomycetota</taxon>
        <taxon>Actinomycetes</taxon>
        <taxon>Streptosporangiales</taxon>
        <taxon>Streptosporangiaceae</taxon>
        <taxon>Nonomuraea</taxon>
    </lineage>
</organism>
<evidence type="ECO:0000313" key="1">
    <source>
        <dbReference type="EMBL" id="RVX40313.1"/>
    </source>
</evidence>
<proteinExistence type="predicted"/>
<evidence type="ECO:0000313" key="2">
    <source>
        <dbReference type="Proteomes" id="UP000284824"/>
    </source>
</evidence>
<dbReference type="AlphaFoldDB" id="A0A438M4H6"/>